<evidence type="ECO:0000256" key="5">
    <source>
        <dbReference type="ARBA" id="ARBA00022777"/>
    </source>
</evidence>
<dbReference type="InterPro" id="IPR004358">
    <property type="entry name" value="Sig_transdc_His_kin-like_C"/>
</dbReference>
<dbReference type="SUPFAM" id="SSF47384">
    <property type="entry name" value="Homodimeric domain of signal transducing histidine kinase"/>
    <property type="match status" value="1"/>
</dbReference>
<evidence type="ECO:0000313" key="9">
    <source>
        <dbReference type="Proteomes" id="UP000785613"/>
    </source>
</evidence>
<name>A0ABX0LMK2_9BURK</name>
<dbReference type="GO" id="GO:0016301">
    <property type="term" value="F:kinase activity"/>
    <property type="evidence" value="ECO:0007669"/>
    <property type="project" value="UniProtKB-KW"/>
</dbReference>
<dbReference type="CDD" id="cd00082">
    <property type="entry name" value="HisKA"/>
    <property type="match status" value="1"/>
</dbReference>
<evidence type="ECO:0000313" key="8">
    <source>
        <dbReference type="EMBL" id="NHZ33467.1"/>
    </source>
</evidence>
<dbReference type="SMART" id="SM00388">
    <property type="entry name" value="HisKA"/>
    <property type="match status" value="1"/>
</dbReference>
<comment type="catalytic activity">
    <reaction evidence="1">
        <text>ATP + protein L-histidine = ADP + protein N-phospho-L-histidine.</text>
        <dbReference type="EC" id="2.7.13.3"/>
    </reaction>
</comment>
<dbReference type="InterPro" id="IPR036097">
    <property type="entry name" value="HisK_dim/P_sf"/>
</dbReference>
<dbReference type="InterPro" id="IPR036890">
    <property type="entry name" value="HATPase_C_sf"/>
</dbReference>
<dbReference type="SMART" id="SM00387">
    <property type="entry name" value="HATPase_c"/>
    <property type="match status" value="1"/>
</dbReference>
<keyword evidence="4" id="KW-0808">Transferase</keyword>
<dbReference type="Pfam" id="PF00512">
    <property type="entry name" value="HisKA"/>
    <property type="match status" value="1"/>
</dbReference>
<keyword evidence="9" id="KW-1185">Reference proteome</keyword>
<dbReference type="PRINTS" id="PR00344">
    <property type="entry name" value="BCTRLSENSOR"/>
</dbReference>
<dbReference type="InterPro" id="IPR003661">
    <property type="entry name" value="HisK_dim/P_dom"/>
</dbReference>
<dbReference type="EC" id="2.7.13.3" evidence="2"/>
<dbReference type="Proteomes" id="UP000785613">
    <property type="component" value="Unassembled WGS sequence"/>
</dbReference>
<dbReference type="SUPFAM" id="SSF55874">
    <property type="entry name" value="ATPase domain of HSP90 chaperone/DNA topoisomerase II/histidine kinase"/>
    <property type="match status" value="1"/>
</dbReference>
<protein>
    <recommendedName>
        <fullName evidence="2">histidine kinase</fullName>
        <ecNumber evidence="2">2.7.13.3</ecNumber>
    </recommendedName>
</protein>
<gene>
    <name evidence="8" type="ORF">F0185_07660</name>
</gene>
<dbReference type="PANTHER" id="PTHR42878">
    <property type="entry name" value="TWO-COMPONENT HISTIDINE KINASE"/>
    <property type="match status" value="1"/>
</dbReference>
<evidence type="ECO:0000256" key="4">
    <source>
        <dbReference type="ARBA" id="ARBA00022679"/>
    </source>
</evidence>
<dbReference type="InterPro" id="IPR005467">
    <property type="entry name" value="His_kinase_dom"/>
</dbReference>
<evidence type="ECO:0000256" key="2">
    <source>
        <dbReference type="ARBA" id="ARBA00012438"/>
    </source>
</evidence>
<proteinExistence type="predicted"/>
<dbReference type="PROSITE" id="PS50109">
    <property type="entry name" value="HIS_KIN"/>
    <property type="match status" value="1"/>
</dbReference>
<evidence type="ECO:0000256" key="3">
    <source>
        <dbReference type="ARBA" id="ARBA00022553"/>
    </source>
</evidence>
<dbReference type="Gene3D" id="1.10.287.130">
    <property type="match status" value="1"/>
</dbReference>
<dbReference type="InterPro" id="IPR050351">
    <property type="entry name" value="BphY/WalK/GraS-like"/>
</dbReference>
<feature type="domain" description="Histidine kinase" evidence="7">
    <location>
        <begin position="159"/>
        <end position="367"/>
    </location>
</feature>
<feature type="region of interest" description="Disordered" evidence="6">
    <location>
        <begin position="372"/>
        <end position="395"/>
    </location>
</feature>
<dbReference type="Gene3D" id="3.30.565.10">
    <property type="entry name" value="Histidine kinase-like ATPase, C-terminal domain"/>
    <property type="match status" value="1"/>
</dbReference>
<evidence type="ECO:0000256" key="1">
    <source>
        <dbReference type="ARBA" id="ARBA00000085"/>
    </source>
</evidence>
<comment type="caution">
    <text evidence="8">The sequence shown here is derived from an EMBL/GenBank/DDBJ whole genome shotgun (WGS) entry which is preliminary data.</text>
</comment>
<organism evidence="8 9">
    <name type="scientific">Massilia rubra</name>
    <dbReference type="NCBI Taxonomy" id="2607910"/>
    <lineage>
        <taxon>Bacteria</taxon>
        <taxon>Pseudomonadati</taxon>
        <taxon>Pseudomonadota</taxon>
        <taxon>Betaproteobacteria</taxon>
        <taxon>Burkholderiales</taxon>
        <taxon>Oxalobacteraceae</taxon>
        <taxon>Telluria group</taxon>
        <taxon>Massilia</taxon>
    </lineage>
</organism>
<dbReference type="Pfam" id="PF02518">
    <property type="entry name" value="HATPase_c"/>
    <property type="match status" value="1"/>
</dbReference>
<dbReference type="EMBL" id="VUYU01000004">
    <property type="protein sequence ID" value="NHZ33467.1"/>
    <property type="molecule type" value="Genomic_DNA"/>
</dbReference>
<dbReference type="PANTHER" id="PTHR42878:SF13">
    <property type="entry name" value="HISTIDINE KINASE"/>
    <property type="match status" value="1"/>
</dbReference>
<dbReference type="RefSeq" id="WP_167223145.1">
    <property type="nucleotide sequence ID" value="NZ_VUYU01000004.1"/>
</dbReference>
<evidence type="ECO:0000256" key="6">
    <source>
        <dbReference type="SAM" id="MobiDB-lite"/>
    </source>
</evidence>
<accession>A0ABX0LMK2</accession>
<dbReference type="InterPro" id="IPR003594">
    <property type="entry name" value="HATPase_dom"/>
</dbReference>
<evidence type="ECO:0000259" key="7">
    <source>
        <dbReference type="PROSITE" id="PS50109"/>
    </source>
</evidence>
<sequence length="395" mass="42922">MTLATDQNSGARPLSGVAVALEGIRELVLDHWAMLVRRNIRGARALLTPILINTLPSFYANLVQALTPGYPRDDATSHSSAATAHGGERARMTDYGAEQLIHEYQLFQEALRDVSAAQGVAISGAEWIIIERSVYAAIREAVRAFTAIHEELRHKVAAALSHDMRTPLAVIANGAQLIEVAGDLAQARRLGQKIGANALRLDSMVDEVLDALTAPNGARLPLRLSRFDMRELIEQVRREFADRYPSALEVAAPRVTGWWCRETLRRALENLVSNAIKYGDGGAIRIELTEAHGNIVLTVHNTGNPLDEEQRGRIFDYLRRERQVQAPGWGIGLPFVKQAAESHGGSVSVDSSAATGTTFLIDVPVDCRPYVDAGSRAAPQDTPALPAAGHHPVPK</sequence>
<keyword evidence="5 8" id="KW-0418">Kinase</keyword>
<reference evidence="8 9" key="1">
    <citation type="submission" date="2019-09" db="EMBL/GenBank/DDBJ databases">
        <title>Taxonomy of Antarctic Massilia spp.: description of Massilia rubra sp. nov., Massilia aquatica sp. nov., Massilia mucilaginosa sp. nov., Massilia frigida sp. nov. isolated from streams, lakes and regoliths.</title>
        <authorList>
            <person name="Holochova P."/>
            <person name="Sedlacek I."/>
            <person name="Kralova S."/>
            <person name="Maslanova I."/>
            <person name="Busse H.-J."/>
            <person name="Stankova E."/>
            <person name="Vrbovska V."/>
            <person name="Kovarovic V."/>
            <person name="Bartak M."/>
            <person name="Svec P."/>
            <person name="Pantucek R."/>
        </authorList>
    </citation>
    <scope>NUCLEOTIDE SEQUENCE [LARGE SCALE GENOMIC DNA]</scope>
    <source>
        <strain evidence="8 9">CCM 8692</strain>
    </source>
</reference>
<keyword evidence="3" id="KW-0597">Phosphoprotein</keyword>